<comment type="subcellular location">
    <subcellularLocation>
        <location evidence="1">Cell membrane</location>
        <topology evidence="1">Lipid-anchor</topology>
        <topology evidence="1">GPI-anchor</topology>
    </subcellularLocation>
</comment>
<dbReference type="PRINTS" id="PR00113">
    <property type="entry name" value="ALKPHPHTASE"/>
</dbReference>
<organism evidence="19 20">
    <name type="scientific">Acanthaster planci</name>
    <name type="common">Crown-of-thorns starfish</name>
    <dbReference type="NCBI Taxonomy" id="133434"/>
    <lineage>
        <taxon>Eukaryota</taxon>
        <taxon>Metazoa</taxon>
        <taxon>Echinodermata</taxon>
        <taxon>Eleutherozoa</taxon>
        <taxon>Asterozoa</taxon>
        <taxon>Asteroidea</taxon>
        <taxon>Valvatacea</taxon>
        <taxon>Valvatida</taxon>
        <taxon>Acanthasteridae</taxon>
        <taxon>Acanthaster</taxon>
    </lineage>
</organism>
<dbReference type="GO" id="GO:0098552">
    <property type="term" value="C:side of membrane"/>
    <property type="evidence" value="ECO:0007669"/>
    <property type="project" value="UniProtKB-KW"/>
</dbReference>
<evidence type="ECO:0000256" key="14">
    <source>
        <dbReference type="PIRSR" id="PIRSR601952-1"/>
    </source>
</evidence>
<feature type="binding site" evidence="15">
    <location>
        <position position="335"/>
    </location>
    <ligand>
        <name>Mg(2+)</name>
        <dbReference type="ChEBI" id="CHEBI:18420"/>
    </ligand>
</feature>
<dbReference type="SMART" id="SM00098">
    <property type="entry name" value="alkPPc"/>
    <property type="match status" value="1"/>
</dbReference>
<dbReference type="RefSeq" id="XP_022104180.1">
    <property type="nucleotide sequence ID" value="XM_022248488.1"/>
</dbReference>
<dbReference type="GO" id="GO:0046872">
    <property type="term" value="F:metal ion binding"/>
    <property type="evidence" value="ECO:0007669"/>
    <property type="project" value="UniProtKB-KW"/>
</dbReference>
<keyword evidence="13" id="KW-0449">Lipoprotein</keyword>
<evidence type="ECO:0000256" key="10">
    <source>
        <dbReference type="ARBA" id="ARBA00022842"/>
    </source>
</evidence>
<keyword evidence="5" id="KW-0597">Phosphoprotein</keyword>
<dbReference type="PANTHER" id="PTHR11596">
    <property type="entry name" value="ALKALINE PHOSPHATASE"/>
    <property type="match status" value="1"/>
</dbReference>
<dbReference type="PROSITE" id="PS00123">
    <property type="entry name" value="ALKALINE_PHOSPHATASE"/>
    <property type="match status" value="1"/>
</dbReference>
<dbReference type="Pfam" id="PF00245">
    <property type="entry name" value="Alk_phosphatase"/>
    <property type="match status" value="1"/>
</dbReference>
<dbReference type="Gene3D" id="3.40.720.10">
    <property type="entry name" value="Alkaline Phosphatase, subunit A"/>
    <property type="match status" value="1"/>
</dbReference>
<evidence type="ECO:0000313" key="20">
    <source>
        <dbReference type="RefSeq" id="XP_022104180.1"/>
    </source>
</evidence>
<evidence type="ECO:0000256" key="11">
    <source>
        <dbReference type="ARBA" id="ARBA00023136"/>
    </source>
</evidence>
<feature type="binding site" evidence="15">
    <location>
        <position position="65"/>
    </location>
    <ligand>
        <name>Zn(2+)</name>
        <dbReference type="ChEBI" id="CHEBI:29105"/>
        <label>2</label>
    </ligand>
</feature>
<keyword evidence="8 17" id="KW-0378">Hydrolase</keyword>
<feature type="binding site" evidence="15">
    <location>
        <position position="382"/>
    </location>
    <ligand>
        <name>Zn(2+)</name>
        <dbReference type="ChEBI" id="CHEBI:29105"/>
        <label>2</label>
    </ligand>
</feature>
<dbReference type="AlphaFoldDB" id="A0A8B7ZH29"/>
<feature type="binding site" evidence="15">
    <location>
        <position position="381"/>
    </location>
    <ligand>
        <name>Zn(2+)</name>
        <dbReference type="ChEBI" id="CHEBI:29105"/>
        <label>2</label>
    </ligand>
</feature>
<dbReference type="KEGG" id="aplc:110986547"/>
<proteinExistence type="inferred from homology"/>
<evidence type="ECO:0000256" key="17">
    <source>
        <dbReference type="RuleBase" id="RU003947"/>
    </source>
</evidence>
<dbReference type="GeneID" id="110986547"/>
<evidence type="ECO:0000256" key="6">
    <source>
        <dbReference type="ARBA" id="ARBA00022622"/>
    </source>
</evidence>
<keyword evidence="11" id="KW-0472">Membrane</keyword>
<comment type="cofactor">
    <cofactor evidence="15">
        <name>Mg(2+)</name>
        <dbReference type="ChEBI" id="CHEBI:18420"/>
    </cofactor>
    <text evidence="15">Binds 1 Mg(2+) ion.</text>
</comment>
<evidence type="ECO:0000256" key="4">
    <source>
        <dbReference type="ARBA" id="ARBA00022475"/>
    </source>
</evidence>
<evidence type="ECO:0000256" key="1">
    <source>
        <dbReference type="ARBA" id="ARBA00004609"/>
    </source>
</evidence>
<dbReference type="FunFam" id="3.40.720.10:FF:000008">
    <property type="entry name" value="Alkaline phosphatase"/>
    <property type="match status" value="1"/>
</dbReference>
<feature type="binding site" evidence="15">
    <location>
        <position position="176"/>
    </location>
    <ligand>
        <name>Mg(2+)</name>
        <dbReference type="ChEBI" id="CHEBI:18420"/>
    </ligand>
</feature>
<feature type="binding site" evidence="15">
    <location>
        <position position="344"/>
    </location>
    <ligand>
        <name>Mg(2+)</name>
        <dbReference type="ChEBI" id="CHEBI:18420"/>
    </ligand>
</feature>
<name>A0A8B7ZH29_ACAPL</name>
<keyword evidence="4" id="KW-1003">Cell membrane</keyword>
<dbReference type="SUPFAM" id="SSF53649">
    <property type="entry name" value="Alkaline phosphatase-like"/>
    <property type="match status" value="1"/>
</dbReference>
<evidence type="ECO:0000256" key="7">
    <source>
        <dbReference type="ARBA" id="ARBA00022723"/>
    </source>
</evidence>
<feature type="binding site" evidence="15">
    <location>
        <position position="178"/>
    </location>
    <ligand>
        <name>Mg(2+)</name>
        <dbReference type="ChEBI" id="CHEBI:18420"/>
    </ligand>
</feature>
<evidence type="ECO:0000256" key="15">
    <source>
        <dbReference type="PIRSR" id="PIRSR601952-2"/>
    </source>
</evidence>
<feature type="binding site" evidence="15">
    <location>
        <position position="340"/>
    </location>
    <ligand>
        <name>Zn(2+)</name>
        <dbReference type="ChEBI" id="CHEBI:29105"/>
        <label>2</label>
    </ligand>
</feature>
<dbReference type="OrthoDB" id="5818554at2759"/>
<reference evidence="20" key="1">
    <citation type="submission" date="2025-08" db="UniProtKB">
        <authorList>
            <consortium name="RefSeq"/>
        </authorList>
    </citation>
    <scope>IDENTIFICATION</scope>
</reference>
<feature type="chain" id="PRO_5034510880" description="Alkaline phosphatase" evidence="18">
    <location>
        <begin position="28"/>
        <end position="533"/>
    </location>
</feature>
<evidence type="ECO:0000256" key="3">
    <source>
        <dbReference type="ARBA" id="ARBA00012647"/>
    </source>
</evidence>
<comment type="similarity">
    <text evidence="2 16">Belongs to the alkaline phosphatase family.</text>
</comment>
<comment type="catalytic activity">
    <reaction evidence="17">
        <text>a phosphate monoester + H2O = an alcohol + phosphate</text>
        <dbReference type="Rhea" id="RHEA:15017"/>
        <dbReference type="ChEBI" id="CHEBI:15377"/>
        <dbReference type="ChEBI" id="CHEBI:30879"/>
        <dbReference type="ChEBI" id="CHEBI:43474"/>
        <dbReference type="ChEBI" id="CHEBI:67140"/>
        <dbReference type="EC" id="3.1.3.1"/>
    </reaction>
</comment>
<evidence type="ECO:0000256" key="5">
    <source>
        <dbReference type="ARBA" id="ARBA00022553"/>
    </source>
</evidence>
<evidence type="ECO:0000313" key="19">
    <source>
        <dbReference type="Proteomes" id="UP000694845"/>
    </source>
</evidence>
<evidence type="ECO:0000256" key="13">
    <source>
        <dbReference type="ARBA" id="ARBA00023288"/>
    </source>
</evidence>
<accession>A0A8B7ZH29</accession>
<dbReference type="PANTHER" id="PTHR11596:SF5">
    <property type="entry name" value="ALKALINE PHOSPHATASE"/>
    <property type="match status" value="1"/>
</dbReference>
<dbReference type="GO" id="GO:0005886">
    <property type="term" value="C:plasma membrane"/>
    <property type="evidence" value="ECO:0007669"/>
    <property type="project" value="UniProtKB-SubCell"/>
</dbReference>
<dbReference type="GO" id="GO:0004035">
    <property type="term" value="F:alkaline phosphatase activity"/>
    <property type="evidence" value="ECO:0007669"/>
    <property type="project" value="UniProtKB-EC"/>
</dbReference>
<evidence type="ECO:0000256" key="18">
    <source>
        <dbReference type="SAM" id="SignalP"/>
    </source>
</evidence>
<evidence type="ECO:0000256" key="2">
    <source>
        <dbReference type="ARBA" id="ARBA00005984"/>
    </source>
</evidence>
<protein>
    <recommendedName>
        <fullName evidence="3 17">Alkaline phosphatase</fullName>
        <ecNumber evidence="3 17">3.1.3.1</ecNumber>
    </recommendedName>
</protein>
<dbReference type="Proteomes" id="UP000694845">
    <property type="component" value="Unplaced"/>
</dbReference>
<gene>
    <name evidence="20" type="primary">LOC110986547</name>
</gene>
<dbReference type="EC" id="3.1.3.1" evidence="3 17"/>
<evidence type="ECO:0000256" key="9">
    <source>
        <dbReference type="ARBA" id="ARBA00022833"/>
    </source>
</evidence>
<evidence type="ECO:0000256" key="8">
    <source>
        <dbReference type="ARBA" id="ARBA00022801"/>
    </source>
</evidence>
<dbReference type="InterPro" id="IPR018299">
    <property type="entry name" value="Alkaline_phosphatase_AS"/>
</dbReference>
<dbReference type="InterPro" id="IPR001952">
    <property type="entry name" value="Alkaline_phosphatase"/>
</dbReference>
<comment type="cofactor">
    <cofactor evidence="15">
        <name>Zn(2+)</name>
        <dbReference type="ChEBI" id="CHEBI:29105"/>
    </cofactor>
    <text evidence="15">Binds 2 Zn(2+) ions.</text>
</comment>
<keyword evidence="9 15" id="KW-0862">Zinc</keyword>
<evidence type="ECO:0000256" key="16">
    <source>
        <dbReference type="RuleBase" id="RU003946"/>
    </source>
</evidence>
<keyword evidence="19" id="KW-1185">Reference proteome</keyword>
<feature type="active site" description="Phosphoserine intermediate" evidence="14">
    <location>
        <position position="115"/>
    </location>
</feature>
<keyword evidence="7 15" id="KW-0479">Metal-binding</keyword>
<feature type="signal peptide" evidence="18">
    <location>
        <begin position="1"/>
        <end position="27"/>
    </location>
</feature>
<sequence length="533" mass="58222">MGLGRLLIPGALAVVCVVLHGVCPVRSQGQQFWNDQAQLTLEKALHRQRTLNTNTAKNVVFFVGDGMGISTVTAARILKGQNMGYPGEETVLAWEKFSSLALAKTYGVDRQVADSAATATAFFCGVKTNDAMVGLDENALLADCSTTRNASVESFLTLAHRAGKATGFVTTSRVTHATPAALYAHCPDRYWEDDEDVPPEERALGCTDIGSQLAENGKDFEVILGGGRRELTSRDFIDPEYPEKDGHREDGRNIINEWLLSKPTDRSKYVWNLDDFNNVDPSETDHLIGLFERSHMHYEIDRLDDEAGEPSLAEMVEKAIKILQKDPDGFVLAVEGARIDHAHHGGTARLALLETLAMEAAVAKAMELTNEEDTLVIVTADHSHTLTIGSYPRRGNPILGLYGNEAEDGLPTTTLLYADGPGGLLEMESYNRTGARRNLNHEDTEHLDFAQPAIIPMDDESHAGEDVAIYANGPMSHLFHSTHEQHYIAHVVKYAACLNSQGHCKTSNAPPCKKLSPAYLALSSVLVVAFFSI</sequence>
<dbReference type="InterPro" id="IPR017850">
    <property type="entry name" value="Alkaline_phosphatase_core_sf"/>
</dbReference>
<keyword evidence="12" id="KW-0325">Glycoprotein</keyword>
<keyword evidence="6" id="KW-0336">GPI-anchor</keyword>
<keyword evidence="10 15" id="KW-0460">Magnesium</keyword>
<evidence type="ECO:0000256" key="12">
    <source>
        <dbReference type="ARBA" id="ARBA00023180"/>
    </source>
</evidence>
<feature type="binding site" evidence="15">
    <location>
        <position position="65"/>
    </location>
    <ligand>
        <name>Mg(2+)</name>
        <dbReference type="ChEBI" id="CHEBI:18420"/>
    </ligand>
</feature>
<dbReference type="CDD" id="cd16012">
    <property type="entry name" value="ALP"/>
    <property type="match status" value="1"/>
</dbReference>
<feature type="binding site" evidence="15">
    <location>
        <position position="462"/>
    </location>
    <ligand>
        <name>Zn(2+)</name>
        <dbReference type="ChEBI" id="CHEBI:29105"/>
        <label>2</label>
    </ligand>
</feature>
<keyword evidence="18" id="KW-0732">Signal</keyword>